<dbReference type="RefSeq" id="WP_356504901.1">
    <property type="nucleotide sequence ID" value="NZ_JBEXEF010000088.1"/>
</dbReference>
<dbReference type="EMBL" id="JBEXIP010000058">
    <property type="protein sequence ID" value="MET8438390.1"/>
    <property type="molecule type" value="Genomic_DNA"/>
</dbReference>
<name>A0ABV2UKL1_9ACTN</name>
<feature type="domain" description="SnoaL-like" evidence="1">
    <location>
        <begin position="7"/>
        <end position="116"/>
    </location>
</feature>
<dbReference type="SUPFAM" id="SSF54427">
    <property type="entry name" value="NTF2-like"/>
    <property type="match status" value="1"/>
</dbReference>
<keyword evidence="3" id="KW-1185">Reference proteome</keyword>
<accession>A0ABV2UKL1</accession>
<dbReference type="Gene3D" id="3.10.450.50">
    <property type="match status" value="1"/>
</dbReference>
<evidence type="ECO:0000259" key="1">
    <source>
        <dbReference type="Pfam" id="PF12680"/>
    </source>
</evidence>
<dbReference type="InterPro" id="IPR032710">
    <property type="entry name" value="NTF2-like_dom_sf"/>
</dbReference>
<gene>
    <name evidence="2" type="ORF">ABZV61_37880</name>
</gene>
<reference evidence="2 3" key="1">
    <citation type="submission" date="2024-06" db="EMBL/GenBank/DDBJ databases">
        <title>The Natural Products Discovery Center: Release of the First 8490 Sequenced Strains for Exploring Actinobacteria Biosynthetic Diversity.</title>
        <authorList>
            <person name="Kalkreuter E."/>
            <person name="Kautsar S.A."/>
            <person name="Yang D."/>
            <person name="Bader C.D."/>
            <person name="Teijaro C.N."/>
            <person name="Fluegel L."/>
            <person name="Davis C.M."/>
            <person name="Simpson J.R."/>
            <person name="Lauterbach L."/>
            <person name="Steele A.D."/>
            <person name="Gui C."/>
            <person name="Meng S."/>
            <person name="Li G."/>
            <person name="Viehrig K."/>
            <person name="Ye F."/>
            <person name="Su P."/>
            <person name="Kiefer A.F."/>
            <person name="Nichols A."/>
            <person name="Cepeda A.J."/>
            <person name="Yan W."/>
            <person name="Fan B."/>
            <person name="Jiang Y."/>
            <person name="Adhikari A."/>
            <person name="Zheng C.-J."/>
            <person name="Schuster L."/>
            <person name="Cowan T.M."/>
            <person name="Smanski M.J."/>
            <person name="Chevrette M.G."/>
            <person name="De Carvalho L.P.S."/>
            <person name="Shen B."/>
        </authorList>
    </citation>
    <scope>NUCLEOTIDE SEQUENCE [LARGE SCALE GENOMIC DNA]</scope>
    <source>
        <strain evidence="2 3">NPDC005137</strain>
    </source>
</reference>
<dbReference type="PANTHER" id="PTHR41252">
    <property type="entry name" value="BLR2505 PROTEIN"/>
    <property type="match status" value="1"/>
</dbReference>
<dbReference type="CDD" id="cd00531">
    <property type="entry name" value="NTF2_like"/>
    <property type="match status" value="1"/>
</dbReference>
<dbReference type="InterPro" id="IPR037401">
    <property type="entry name" value="SnoaL-like"/>
</dbReference>
<dbReference type="PANTHER" id="PTHR41252:SF1">
    <property type="entry name" value="BLR2505 PROTEIN"/>
    <property type="match status" value="1"/>
</dbReference>
<evidence type="ECO:0000313" key="2">
    <source>
        <dbReference type="EMBL" id="MET8438390.1"/>
    </source>
</evidence>
<evidence type="ECO:0000313" key="3">
    <source>
        <dbReference type="Proteomes" id="UP001550044"/>
    </source>
</evidence>
<comment type="caution">
    <text evidence="2">The sequence shown here is derived from an EMBL/GenBank/DDBJ whole genome shotgun (WGS) entry which is preliminary data.</text>
</comment>
<dbReference type="Proteomes" id="UP001550044">
    <property type="component" value="Unassembled WGS sequence"/>
</dbReference>
<sequence length="132" mass="14773">MTTRDTVERFFGLLAGGDPDKVAEIFADDIDWYVPGSESLPWTGRRSRGSEVADYLRTLGSNIVPEKNVDEVEALLVDGDRAVMLGHFTRVAKSTGRTYRMPVAMYFQVAGDKIVKLYLYEDTLKVAQAYAE</sequence>
<proteinExistence type="predicted"/>
<dbReference type="Pfam" id="PF12680">
    <property type="entry name" value="SnoaL_2"/>
    <property type="match status" value="1"/>
</dbReference>
<protein>
    <submittedName>
        <fullName evidence="2">Nuclear transport factor 2 family protein</fullName>
    </submittedName>
</protein>
<organism evidence="2 3">
    <name type="scientific">Streptomyces sp. 900116325</name>
    <dbReference type="NCBI Taxonomy" id="3154295"/>
    <lineage>
        <taxon>Bacteria</taxon>
        <taxon>Bacillati</taxon>
        <taxon>Actinomycetota</taxon>
        <taxon>Actinomycetes</taxon>
        <taxon>Kitasatosporales</taxon>
        <taxon>Streptomycetaceae</taxon>
        <taxon>Streptomyces</taxon>
    </lineage>
</organism>